<evidence type="ECO:0000313" key="4">
    <source>
        <dbReference type="Proteomes" id="UP000034705"/>
    </source>
</evidence>
<keyword evidence="2" id="KW-0812">Transmembrane</keyword>
<dbReference type="Pfam" id="PF09527">
    <property type="entry name" value="ATPase_gene1"/>
    <property type="match status" value="1"/>
</dbReference>
<feature type="transmembrane region" description="Helical" evidence="2">
    <location>
        <begin position="45"/>
        <end position="63"/>
    </location>
</feature>
<reference evidence="3 4" key="1">
    <citation type="journal article" date="2015" name="Nature">
        <title>rRNA introns, odd ribosomes, and small enigmatic genomes across a large radiation of phyla.</title>
        <authorList>
            <person name="Brown C.T."/>
            <person name="Hug L.A."/>
            <person name="Thomas B.C."/>
            <person name="Sharon I."/>
            <person name="Castelle C.J."/>
            <person name="Singh A."/>
            <person name="Wilkins M.J."/>
            <person name="Williams K.H."/>
            <person name="Banfield J.F."/>
        </authorList>
    </citation>
    <scope>NUCLEOTIDE SEQUENCE [LARGE SCALE GENOMIC DNA]</scope>
</reference>
<dbReference type="InterPro" id="IPR032820">
    <property type="entry name" value="ATPase_put"/>
</dbReference>
<feature type="compositionally biased region" description="Polar residues" evidence="1">
    <location>
        <begin position="74"/>
        <end position="93"/>
    </location>
</feature>
<evidence type="ECO:0000256" key="2">
    <source>
        <dbReference type="SAM" id="Phobius"/>
    </source>
</evidence>
<feature type="region of interest" description="Disordered" evidence="1">
    <location>
        <begin position="73"/>
        <end position="93"/>
    </location>
</feature>
<dbReference type="EMBL" id="LCMG01000023">
    <property type="protein sequence ID" value="KKU32207.1"/>
    <property type="molecule type" value="Genomic_DNA"/>
</dbReference>
<dbReference type="AlphaFoldDB" id="A0A0G1PHQ7"/>
<evidence type="ECO:0008006" key="5">
    <source>
        <dbReference type="Google" id="ProtNLM"/>
    </source>
</evidence>
<keyword evidence="2" id="KW-0472">Membrane</keyword>
<proteinExistence type="predicted"/>
<comment type="caution">
    <text evidence="3">The sequence shown here is derived from an EMBL/GenBank/DDBJ whole genome shotgun (WGS) entry which is preliminary data.</text>
</comment>
<accession>A0A0G1PHQ7</accession>
<name>A0A0G1PHQ7_9BACT</name>
<protein>
    <recommendedName>
        <fullName evidence="5">AtpZ/AtpI family protein</fullName>
    </recommendedName>
</protein>
<sequence>MSNEAVYYRLAMRIFADFGITIAIPSVGAALLGSWLDDRYETEPRYLIILLILALVLTAFSIYRKATYYGRVFNSLSNPSDKTSSYDDPSSRR</sequence>
<evidence type="ECO:0000313" key="3">
    <source>
        <dbReference type="EMBL" id="KKU32207.1"/>
    </source>
</evidence>
<organism evidence="3 4">
    <name type="scientific">Candidatus Uhrbacteria bacterium GW2011_GWF2_46_218</name>
    <dbReference type="NCBI Taxonomy" id="1619001"/>
    <lineage>
        <taxon>Bacteria</taxon>
        <taxon>Candidatus Uhriibacteriota</taxon>
    </lineage>
</organism>
<dbReference type="Proteomes" id="UP000034705">
    <property type="component" value="Unassembled WGS sequence"/>
</dbReference>
<gene>
    <name evidence="3" type="ORF">UX45_C0023G0007</name>
</gene>
<evidence type="ECO:0000256" key="1">
    <source>
        <dbReference type="SAM" id="MobiDB-lite"/>
    </source>
</evidence>
<keyword evidence="2" id="KW-1133">Transmembrane helix</keyword>
<feature type="transmembrane region" description="Helical" evidence="2">
    <location>
        <begin position="12"/>
        <end position="33"/>
    </location>
</feature>